<comment type="caution">
    <text evidence="3">The sequence shown here is derived from an EMBL/GenBank/DDBJ whole genome shotgun (WGS) entry which is preliminary data.</text>
</comment>
<evidence type="ECO:0000313" key="3">
    <source>
        <dbReference type="EMBL" id="KAK9200731.1"/>
    </source>
</evidence>
<reference evidence="3 4" key="1">
    <citation type="submission" date="2024-05" db="EMBL/GenBank/DDBJ databases">
        <title>Haplotype-resolved chromosome-level genome assembly of Huyou (Citrus changshanensis).</title>
        <authorList>
            <person name="Miao C."/>
            <person name="Chen W."/>
            <person name="Wu Y."/>
            <person name="Wang L."/>
            <person name="Zhao S."/>
            <person name="Grierson D."/>
            <person name="Xu C."/>
            <person name="Chen K."/>
        </authorList>
    </citation>
    <scope>NUCLEOTIDE SEQUENCE [LARGE SCALE GENOMIC DNA]</scope>
    <source>
        <strain evidence="3">01-14</strain>
        <tissue evidence="3">Leaf</tissue>
    </source>
</reference>
<keyword evidence="1" id="KW-0175">Coiled coil</keyword>
<dbReference type="Proteomes" id="UP001428341">
    <property type="component" value="Unassembled WGS sequence"/>
</dbReference>
<keyword evidence="4" id="KW-1185">Reference proteome</keyword>
<keyword evidence="2" id="KW-0812">Transmembrane</keyword>
<dbReference type="Pfam" id="PF03140">
    <property type="entry name" value="DUF247"/>
    <property type="match status" value="1"/>
</dbReference>
<dbReference type="AlphaFoldDB" id="A0AAP0M8F1"/>
<organism evidence="3 4">
    <name type="scientific">Citrus x changshan-huyou</name>
    <dbReference type="NCBI Taxonomy" id="2935761"/>
    <lineage>
        <taxon>Eukaryota</taxon>
        <taxon>Viridiplantae</taxon>
        <taxon>Streptophyta</taxon>
        <taxon>Embryophyta</taxon>
        <taxon>Tracheophyta</taxon>
        <taxon>Spermatophyta</taxon>
        <taxon>Magnoliopsida</taxon>
        <taxon>eudicotyledons</taxon>
        <taxon>Gunneridae</taxon>
        <taxon>Pentapetalae</taxon>
        <taxon>rosids</taxon>
        <taxon>malvids</taxon>
        <taxon>Sapindales</taxon>
        <taxon>Rutaceae</taxon>
        <taxon>Aurantioideae</taxon>
        <taxon>Citrus</taxon>
    </lineage>
</organism>
<proteinExistence type="predicted"/>
<gene>
    <name evidence="3" type="ORF">WN944_015929</name>
</gene>
<accession>A0AAP0M8F1</accession>
<dbReference type="PANTHER" id="PTHR31170:SF25">
    <property type="entry name" value="BNAA09G04570D PROTEIN"/>
    <property type="match status" value="1"/>
</dbReference>
<evidence type="ECO:0000256" key="1">
    <source>
        <dbReference type="SAM" id="Coils"/>
    </source>
</evidence>
<keyword evidence="2" id="KW-1133">Transmembrane helix</keyword>
<evidence type="ECO:0000313" key="4">
    <source>
        <dbReference type="Proteomes" id="UP001428341"/>
    </source>
</evidence>
<keyword evidence="2" id="KW-0472">Membrane</keyword>
<dbReference type="InterPro" id="IPR004158">
    <property type="entry name" value="DUF247_pln"/>
</dbReference>
<name>A0AAP0M8F1_9ROSI</name>
<protein>
    <submittedName>
        <fullName evidence="3">Uncharacterized protein</fullName>
    </submittedName>
</protein>
<feature type="transmembrane region" description="Helical" evidence="2">
    <location>
        <begin position="409"/>
        <end position="434"/>
    </location>
</feature>
<feature type="coiled-coil region" evidence="1">
    <location>
        <begin position="83"/>
        <end position="117"/>
    </location>
</feature>
<dbReference type="PANTHER" id="PTHR31170">
    <property type="entry name" value="BNAC04G53230D PROTEIN"/>
    <property type="match status" value="1"/>
</dbReference>
<dbReference type="EMBL" id="JBCGBO010000005">
    <property type="protein sequence ID" value="KAK9200731.1"/>
    <property type="molecule type" value="Genomic_DNA"/>
</dbReference>
<sequence>MENGEHHQSVDIDRLADTLRGKFRSLHRLPQKCCIYRVPQQIRGLNPKAHTPQLVSIGPFHHGDSEELRATEEIKIRYLEYFLQRTEVSIETFLADVKNKEEQLRDCYAETIRLENEDFITMVLEDAVFLIEFLLRYSFPNLVSTGDPDPIFTKSRLISNMWLDIWLLENQLPLFILDDLFNLAKTAVNHDSYNGVSLLSLTRRFYKDNYEFPLMEANLFETHFKQAQHFLDLLRLCFQPPQPRSCRAQNKLRTETQNIPTATQLHQAGVKFQLSSSANLFDITFNVEGILEIPLLRISESTEILFRNLQAFERLHCGTRYINDYVIIMNYLVNTARDVDLLVQNRVIENWLWNSEAVSNLFHNLVQETSLSAKNFQYTDLVEDLRAYCRYRWHRWKAMLRQDYFNSPWASISVIAAVILLLLTLIQAICSIIAL</sequence>
<evidence type="ECO:0000256" key="2">
    <source>
        <dbReference type="SAM" id="Phobius"/>
    </source>
</evidence>